<dbReference type="AlphaFoldDB" id="A0A344TEL2"/>
<keyword evidence="1" id="KW-0812">Transmembrane</keyword>
<name>A0A344TEL2_9BACT</name>
<evidence type="ECO:0000313" key="3">
    <source>
        <dbReference type="Proteomes" id="UP000251993"/>
    </source>
</evidence>
<dbReference type="EMBL" id="CP030850">
    <property type="protein sequence ID" value="AXE17083.1"/>
    <property type="molecule type" value="Genomic_DNA"/>
</dbReference>
<feature type="transmembrane region" description="Helical" evidence="1">
    <location>
        <begin position="37"/>
        <end position="63"/>
    </location>
</feature>
<evidence type="ECO:0000256" key="1">
    <source>
        <dbReference type="SAM" id="Phobius"/>
    </source>
</evidence>
<dbReference type="InterPro" id="IPR021448">
    <property type="entry name" value="DUF3098"/>
</dbReference>
<proteinExistence type="predicted"/>
<keyword evidence="3" id="KW-1185">Reference proteome</keyword>
<dbReference type="Proteomes" id="UP000251993">
    <property type="component" value="Chromosome"/>
</dbReference>
<keyword evidence="1" id="KW-0472">Membrane</keyword>
<organism evidence="2 3">
    <name type="scientific">Runella rosea</name>
    <dbReference type="NCBI Taxonomy" id="2259595"/>
    <lineage>
        <taxon>Bacteria</taxon>
        <taxon>Pseudomonadati</taxon>
        <taxon>Bacteroidota</taxon>
        <taxon>Cytophagia</taxon>
        <taxon>Cytophagales</taxon>
        <taxon>Spirosomataceae</taxon>
        <taxon>Runella</taxon>
    </lineage>
</organism>
<reference evidence="2 3" key="1">
    <citation type="submission" date="2018-07" db="EMBL/GenBank/DDBJ databases">
        <title>Genome sequencing of Runella.</title>
        <authorList>
            <person name="Baek M.-G."/>
            <person name="Yi H."/>
        </authorList>
    </citation>
    <scope>NUCLEOTIDE SEQUENCE [LARGE SCALE GENOMIC DNA]</scope>
    <source>
        <strain evidence="2 3">HYN0085</strain>
    </source>
</reference>
<gene>
    <name evidence="2" type="ORF">DR864_04705</name>
</gene>
<protein>
    <submittedName>
        <fullName evidence="2">DUF3098 domain-containing protein</fullName>
    </submittedName>
</protein>
<evidence type="ECO:0000313" key="2">
    <source>
        <dbReference type="EMBL" id="AXE17083.1"/>
    </source>
</evidence>
<keyword evidence="1" id="KW-1133">Transmembrane helix</keyword>
<sequence length="70" mass="7593">MKKNAFPFGKSNYTFMIIGIVLILGGFVIMSMDSEEFGFGVLGLTVGPLVVMAGFVVEFFAILRRPADGK</sequence>
<dbReference type="Pfam" id="PF11297">
    <property type="entry name" value="DUF3098"/>
    <property type="match status" value="1"/>
</dbReference>
<dbReference type="KEGG" id="run:DR864_04705"/>
<accession>A0A344TEL2</accession>
<feature type="transmembrane region" description="Helical" evidence="1">
    <location>
        <begin position="12"/>
        <end position="31"/>
    </location>
</feature>
<dbReference type="RefSeq" id="WP_114065869.1">
    <property type="nucleotide sequence ID" value="NZ_CP030850.1"/>
</dbReference>